<dbReference type="InterPro" id="IPR010642">
    <property type="entry name" value="Invasion_prot_B"/>
</dbReference>
<evidence type="ECO:0000256" key="1">
    <source>
        <dbReference type="SAM" id="SignalP"/>
    </source>
</evidence>
<reference evidence="2" key="1">
    <citation type="journal article" date="2014" name="Int. J. Syst. Evol. Microbiol.">
        <title>Complete genome sequence of Corynebacterium casei LMG S-19264T (=DSM 44701T), isolated from a smear-ripened cheese.</title>
        <authorList>
            <consortium name="US DOE Joint Genome Institute (JGI-PGF)"/>
            <person name="Walter F."/>
            <person name="Albersmeier A."/>
            <person name="Kalinowski J."/>
            <person name="Ruckert C."/>
        </authorList>
    </citation>
    <scope>NUCLEOTIDE SEQUENCE</scope>
    <source>
        <strain evidence="2">KCTC 42651</strain>
    </source>
</reference>
<dbReference type="Pfam" id="PF06776">
    <property type="entry name" value="IalB"/>
    <property type="match status" value="1"/>
</dbReference>
<name>A0A918XTY9_9PROT</name>
<organism evidence="2 3">
    <name type="scientific">Thalassobaculum fulvum</name>
    <dbReference type="NCBI Taxonomy" id="1633335"/>
    <lineage>
        <taxon>Bacteria</taxon>
        <taxon>Pseudomonadati</taxon>
        <taxon>Pseudomonadota</taxon>
        <taxon>Alphaproteobacteria</taxon>
        <taxon>Rhodospirillales</taxon>
        <taxon>Thalassobaculaceae</taxon>
        <taxon>Thalassobaculum</taxon>
    </lineage>
</organism>
<reference evidence="2" key="2">
    <citation type="submission" date="2020-09" db="EMBL/GenBank/DDBJ databases">
        <authorList>
            <person name="Sun Q."/>
            <person name="Kim S."/>
        </authorList>
    </citation>
    <scope>NUCLEOTIDE SEQUENCE</scope>
    <source>
        <strain evidence="2">KCTC 42651</strain>
    </source>
</reference>
<dbReference type="RefSeq" id="WP_189992090.1">
    <property type="nucleotide sequence ID" value="NZ_BMZS01000008.1"/>
</dbReference>
<dbReference type="EMBL" id="BMZS01000008">
    <property type="protein sequence ID" value="GHD56025.1"/>
    <property type="molecule type" value="Genomic_DNA"/>
</dbReference>
<keyword evidence="1" id="KW-0732">Signal</keyword>
<feature type="signal peptide" evidence="1">
    <location>
        <begin position="1"/>
        <end position="26"/>
    </location>
</feature>
<accession>A0A918XTY9</accession>
<protein>
    <recommendedName>
        <fullName evidence="4">Invasion protein IalB, involved in pathogenesis</fullName>
    </recommendedName>
</protein>
<comment type="caution">
    <text evidence="2">The sequence shown here is derived from an EMBL/GenBank/DDBJ whole genome shotgun (WGS) entry which is preliminary data.</text>
</comment>
<dbReference type="AlphaFoldDB" id="A0A918XTY9"/>
<keyword evidence="3" id="KW-1185">Reference proteome</keyword>
<evidence type="ECO:0000313" key="2">
    <source>
        <dbReference type="EMBL" id="GHD56025.1"/>
    </source>
</evidence>
<dbReference type="Proteomes" id="UP000630353">
    <property type="component" value="Unassembled WGS sequence"/>
</dbReference>
<gene>
    <name evidence="2" type="ORF">GCM10017083_35620</name>
</gene>
<feature type="chain" id="PRO_5036872882" description="Invasion protein IalB, involved in pathogenesis" evidence="1">
    <location>
        <begin position="27"/>
        <end position="179"/>
    </location>
</feature>
<evidence type="ECO:0000313" key="3">
    <source>
        <dbReference type="Proteomes" id="UP000630353"/>
    </source>
</evidence>
<proteinExistence type="predicted"/>
<evidence type="ECO:0008006" key="4">
    <source>
        <dbReference type="Google" id="ProtNLM"/>
    </source>
</evidence>
<sequence length="179" mass="19136">MRRMRARAVGSLVWLGLVVIGGAASAQTVIPGGENGDWKAYTFKKGDVTVCYMASAPKKSAGDYTRRGNAYALVTNDATTGGRGEVSFVAGYPFRQNSTVSVAIGGRTFELFTKAEDPDKADKAWTQGPEDDRDMVEAMINGADMIVKGMSARGTETVDTYSLIGFTATKKVIDKTCPK</sequence>